<proteinExistence type="predicted"/>
<organism evidence="2 3">
    <name type="scientific">Virgibacillus xinjiangensis</name>
    <dbReference type="NCBI Taxonomy" id="393090"/>
    <lineage>
        <taxon>Bacteria</taxon>
        <taxon>Bacillati</taxon>
        <taxon>Bacillota</taxon>
        <taxon>Bacilli</taxon>
        <taxon>Bacillales</taxon>
        <taxon>Bacillaceae</taxon>
        <taxon>Virgibacillus</taxon>
    </lineage>
</organism>
<gene>
    <name evidence="2" type="ORF">ACFOGI_15650</name>
</gene>
<accession>A0ABV7CZ66</accession>
<name>A0ABV7CZ66_9BACI</name>
<evidence type="ECO:0000313" key="3">
    <source>
        <dbReference type="Proteomes" id="UP001595279"/>
    </source>
</evidence>
<feature type="transmembrane region" description="Helical" evidence="1">
    <location>
        <begin position="15"/>
        <end position="35"/>
    </location>
</feature>
<feature type="transmembrane region" description="Helical" evidence="1">
    <location>
        <begin position="181"/>
        <end position="204"/>
    </location>
</feature>
<evidence type="ECO:0000256" key="1">
    <source>
        <dbReference type="SAM" id="Phobius"/>
    </source>
</evidence>
<reference evidence="3" key="1">
    <citation type="journal article" date="2019" name="Int. J. Syst. Evol. Microbiol.">
        <title>The Global Catalogue of Microorganisms (GCM) 10K type strain sequencing project: providing services to taxonomists for standard genome sequencing and annotation.</title>
        <authorList>
            <consortium name="The Broad Institute Genomics Platform"/>
            <consortium name="The Broad Institute Genome Sequencing Center for Infectious Disease"/>
            <person name="Wu L."/>
            <person name="Ma J."/>
        </authorList>
    </citation>
    <scope>NUCLEOTIDE SEQUENCE [LARGE SCALE GENOMIC DNA]</scope>
    <source>
        <strain evidence="3">KCTC 13128</strain>
    </source>
</reference>
<evidence type="ECO:0008006" key="4">
    <source>
        <dbReference type="Google" id="ProtNLM"/>
    </source>
</evidence>
<dbReference type="RefSeq" id="WP_390274598.1">
    <property type="nucleotide sequence ID" value="NZ_JBHRSA010000057.1"/>
</dbReference>
<keyword evidence="1" id="KW-1133">Transmembrane helix</keyword>
<sequence length="276" mass="31246">MKFLKLVNFELGRFMKIYVALAAITVISQFTGVIVKSKEYLEQADTIMLEQSINIGTYVQNYSAMTMKQVTQSLWFMGPIALSAAALIFYCFFIWYRDWLGKNTFIYRLLMLPTARLNILLAKAAAIFLMVLGLISLQIVLLPVESTLLQWMVPTDLRMDMNTHAIIESFFLLRIIIPDTFTGFLVAYGIGFMAVFILFVAVLLERSFRLKGVLLGAGYAILAGLCFLAPLILHIIPETRWLYPGELFAVEIVLLMLVTGVSIWLGNFLLKKKVTV</sequence>
<keyword evidence="1" id="KW-0812">Transmembrane</keyword>
<dbReference type="EMBL" id="JBHRSA010000057">
    <property type="protein sequence ID" value="MFC3041679.1"/>
    <property type="molecule type" value="Genomic_DNA"/>
</dbReference>
<feature type="transmembrane region" description="Helical" evidence="1">
    <location>
        <begin position="248"/>
        <end position="270"/>
    </location>
</feature>
<keyword evidence="3" id="KW-1185">Reference proteome</keyword>
<feature type="transmembrane region" description="Helical" evidence="1">
    <location>
        <begin position="117"/>
        <end position="142"/>
    </location>
</feature>
<comment type="caution">
    <text evidence="2">The sequence shown here is derived from an EMBL/GenBank/DDBJ whole genome shotgun (WGS) entry which is preliminary data.</text>
</comment>
<keyword evidence="1" id="KW-0472">Membrane</keyword>
<feature type="transmembrane region" description="Helical" evidence="1">
    <location>
        <begin position="74"/>
        <end position="96"/>
    </location>
</feature>
<feature type="transmembrane region" description="Helical" evidence="1">
    <location>
        <begin position="216"/>
        <end position="236"/>
    </location>
</feature>
<evidence type="ECO:0000313" key="2">
    <source>
        <dbReference type="EMBL" id="MFC3041679.1"/>
    </source>
</evidence>
<dbReference type="Proteomes" id="UP001595279">
    <property type="component" value="Unassembled WGS sequence"/>
</dbReference>
<protein>
    <recommendedName>
        <fullName evidence="4">ABC-2 family transporter protein</fullName>
    </recommendedName>
</protein>